<evidence type="ECO:0000256" key="1">
    <source>
        <dbReference type="ARBA" id="ARBA00006849"/>
    </source>
</evidence>
<dbReference type="Pfam" id="PF20256">
    <property type="entry name" value="MoCoBD_2"/>
    <property type="match status" value="1"/>
</dbReference>
<keyword evidence="3" id="KW-0560">Oxidoreductase</keyword>
<protein>
    <recommendedName>
        <fullName evidence="4">Aldehyde oxidase/xanthine dehydrogenase a/b hammerhead domain-containing protein</fullName>
    </recommendedName>
</protein>
<dbReference type="Gene3D" id="3.90.1170.50">
    <property type="entry name" value="Aldehyde oxidase/xanthine dehydrogenase, a/b hammerhead"/>
    <property type="match status" value="1"/>
</dbReference>
<name>A9UXF9_MONBE</name>
<dbReference type="SUPFAM" id="SSF54665">
    <property type="entry name" value="CO dehydrogenase molybdoprotein N-domain-like"/>
    <property type="match status" value="1"/>
</dbReference>
<proteinExistence type="inferred from homology"/>
<dbReference type="PANTHER" id="PTHR11908">
    <property type="entry name" value="XANTHINE DEHYDROGENASE"/>
    <property type="match status" value="1"/>
</dbReference>
<evidence type="ECO:0000256" key="3">
    <source>
        <dbReference type="ARBA" id="ARBA00023002"/>
    </source>
</evidence>
<dbReference type="GeneID" id="5890547"/>
<dbReference type="SUPFAM" id="SSF56003">
    <property type="entry name" value="Molybdenum cofactor-binding domain"/>
    <property type="match status" value="1"/>
</dbReference>
<dbReference type="GO" id="GO:0005506">
    <property type="term" value="F:iron ion binding"/>
    <property type="evidence" value="ECO:0007669"/>
    <property type="project" value="InterPro"/>
</dbReference>
<keyword evidence="2" id="KW-0500">Molybdenum</keyword>
<dbReference type="InterPro" id="IPR000674">
    <property type="entry name" value="Ald_Oxase/Xan_DH_a/b"/>
</dbReference>
<dbReference type="FunFam" id="3.30.365.10:FF:000001">
    <property type="entry name" value="Xanthine dehydrogenase oxidase"/>
    <property type="match status" value="1"/>
</dbReference>
<dbReference type="Proteomes" id="UP000001357">
    <property type="component" value="Unassembled WGS sequence"/>
</dbReference>
<dbReference type="Pfam" id="PF02738">
    <property type="entry name" value="MoCoBD_1"/>
    <property type="match status" value="1"/>
</dbReference>
<dbReference type="STRING" id="81824.A9UXF9"/>
<dbReference type="InParanoid" id="A9UXF9"/>
<dbReference type="OMA" id="THYYQTV"/>
<evidence type="ECO:0000259" key="4">
    <source>
        <dbReference type="SMART" id="SM01008"/>
    </source>
</evidence>
<dbReference type="AlphaFoldDB" id="A9UXF9"/>
<dbReference type="InterPro" id="IPR016208">
    <property type="entry name" value="Ald_Oxase/xanthine_DH-like"/>
</dbReference>
<dbReference type="Pfam" id="PF01315">
    <property type="entry name" value="Ald_Xan_dh_C"/>
    <property type="match status" value="1"/>
</dbReference>
<dbReference type="eggNOG" id="KOG0430">
    <property type="taxonomic scope" value="Eukaryota"/>
</dbReference>
<evidence type="ECO:0000313" key="5">
    <source>
        <dbReference type="EMBL" id="EDQ89838.1"/>
    </source>
</evidence>
<dbReference type="PANTHER" id="PTHR11908:SF132">
    <property type="entry name" value="ALDEHYDE OXIDASE 1-RELATED"/>
    <property type="match status" value="1"/>
</dbReference>
<accession>A9UXF9</accession>
<sequence length="699" mass="75912">MSVYDESNIQYVIAQVVKEVPFVSTPVSSSLEYRSLLAQSLLYKCILACAPTLAPTLASAATPYSRPASTAQILYDEDDTLAPVGKALPKVRRLEARLPDSLWRLSSDCFHASPRVPVVLSCSLPILTQATAYLQASGEAKYVDDIAATPDTLYAAFILADVANATLNSVDISAVKAAPGVEEVFLGADLPQNYTTTEGALSADPEPLFVAVGEKVWYHGQAVGMVLASTQRLANEAASLAVVTYSDQAPPLLTIEDAIKAGSYFHDAGPLQAGEDIDAALKECDQVITGSASAGSQYHFHMEKQACISIPQEDGGLHLWCSTQYLDNMRQRVAAITNLPANKVKVETKRLGGSYGGKITRSWFTAAATGFAASKLNRTVRTILDIKTNMRMIGKRHPFRGDFQAGVKDGKLHAIKATWYMNTGAYVYDSAMGQGLTCADAAYYCPNWYIDPKVRLLRLTCRTNTQSNTATRAPGCMPAIYWMECVVEQVADALKVDPITFRKNNIYQPNEVTPLGMKLAYCSLPTLWDNFVEEISLSKLQANVLAFNKANRWRKRGLAVNPNKYGLGWNGYQLSMFLSISHIDGTITIKHGGVEMGQGSDIKMMQVVAYQLNAPIDMIRVESNDTVVNANCTPTGGSATSDVLSMAAMAACQDLNTRLSPFWQAKSNPSWTDVVSAAYDAGVDLMTRVCNDFATCGWD</sequence>
<gene>
    <name evidence="5" type="ORF">MONBRDRAFT_16701</name>
</gene>
<dbReference type="InterPro" id="IPR037165">
    <property type="entry name" value="AldOxase/xan_DH_Mopterin-bd_sf"/>
</dbReference>
<evidence type="ECO:0000313" key="6">
    <source>
        <dbReference type="Proteomes" id="UP000001357"/>
    </source>
</evidence>
<organism evidence="5 6">
    <name type="scientific">Monosiga brevicollis</name>
    <name type="common">Choanoflagellate</name>
    <dbReference type="NCBI Taxonomy" id="81824"/>
    <lineage>
        <taxon>Eukaryota</taxon>
        <taxon>Choanoflagellata</taxon>
        <taxon>Craspedida</taxon>
        <taxon>Salpingoecidae</taxon>
        <taxon>Monosiga</taxon>
    </lineage>
</organism>
<feature type="domain" description="Aldehyde oxidase/xanthine dehydrogenase a/b hammerhead" evidence="4">
    <location>
        <begin position="137"/>
        <end position="249"/>
    </location>
</feature>
<dbReference type="Gene3D" id="3.30.365.10">
    <property type="entry name" value="Aldehyde oxidase/xanthine dehydrogenase, molybdopterin binding domain"/>
    <property type="match status" value="3"/>
</dbReference>
<comment type="similarity">
    <text evidence="1">Belongs to the xanthine dehydrogenase family.</text>
</comment>
<dbReference type="InterPro" id="IPR046867">
    <property type="entry name" value="AldOxase/xan_DH_MoCoBD2"/>
</dbReference>
<dbReference type="InterPro" id="IPR036856">
    <property type="entry name" value="Ald_Oxase/Xan_DH_a/b_sf"/>
</dbReference>
<dbReference type="SMART" id="SM01008">
    <property type="entry name" value="Ald_Xan_dh_C"/>
    <property type="match status" value="1"/>
</dbReference>
<dbReference type="GO" id="GO:0016491">
    <property type="term" value="F:oxidoreductase activity"/>
    <property type="evidence" value="ECO:0007669"/>
    <property type="project" value="UniProtKB-KW"/>
</dbReference>
<dbReference type="EMBL" id="CH991549">
    <property type="protein sequence ID" value="EDQ89838.1"/>
    <property type="molecule type" value="Genomic_DNA"/>
</dbReference>
<dbReference type="RefSeq" id="XP_001745260.1">
    <property type="nucleotide sequence ID" value="XM_001745208.1"/>
</dbReference>
<dbReference type="KEGG" id="mbr:MONBRDRAFT_16701"/>
<reference evidence="5 6" key="1">
    <citation type="journal article" date="2008" name="Nature">
        <title>The genome of the choanoflagellate Monosiga brevicollis and the origin of metazoans.</title>
        <authorList>
            <consortium name="JGI Sequencing"/>
            <person name="King N."/>
            <person name="Westbrook M.J."/>
            <person name="Young S.L."/>
            <person name="Kuo A."/>
            <person name="Abedin M."/>
            <person name="Chapman J."/>
            <person name="Fairclough S."/>
            <person name="Hellsten U."/>
            <person name="Isogai Y."/>
            <person name="Letunic I."/>
            <person name="Marr M."/>
            <person name="Pincus D."/>
            <person name="Putnam N."/>
            <person name="Rokas A."/>
            <person name="Wright K.J."/>
            <person name="Zuzow R."/>
            <person name="Dirks W."/>
            <person name="Good M."/>
            <person name="Goodstein D."/>
            <person name="Lemons D."/>
            <person name="Li W."/>
            <person name="Lyons J.B."/>
            <person name="Morris A."/>
            <person name="Nichols S."/>
            <person name="Richter D.J."/>
            <person name="Salamov A."/>
            <person name="Bork P."/>
            <person name="Lim W.A."/>
            <person name="Manning G."/>
            <person name="Miller W.T."/>
            <person name="McGinnis W."/>
            <person name="Shapiro H."/>
            <person name="Tjian R."/>
            <person name="Grigoriev I.V."/>
            <person name="Rokhsar D."/>
        </authorList>
    </citation>
    <scope>NUCLEOTIDE SEQUENCE [LARGE SCALE GENOMIC DNA]</scope>
    <source>
        <strain evidence="6">MX1 / ATCC 50154</strain>
    </source>
</reference>
<evidence type="ECO:0000256" key="2">
    <source>
        <dbReference type="ARBA" id="ARBA00022505"/>
    </source>
</evidence>
<dbReference type="InterPro" id="IPR008274">
    <property type="entry name" value="AldOxase/xan_DH_MoCoBD1"/>
</dbReference>
<keyword evidence="6" id="KW-1185">Reference proteome</keyword>